<keyword evidence="1" id="KW-0472">Membrane</keyword>
<gene>
    <name evidence="2" type="ORF">EV03_0669</name>
</gene>
<keyword evidence="1" id="KW-1133">Transmembrane helix</keyword>
<reference evidence="3" key="1">
    <citation type="journal article" date="2014" name="Sci. Data">
        <title>Genomes of diverse isolates of the marine cyanobacterium Prochlorococcus.</title>
        <authorList>
            <person name="Biller S."/>
            <person name="Berube P."/>
            <person name="Thompson J."/>
            <person name="Kelly L."/>
            <person name="Roggensack S."/>
            <person name="Awad L."/>
            <person name="Roache-Johnson K."/>
            <person name="Ding H."/>
            <person name="Giovannoni S.J."/>
            <person name="Moore L.R."/>
            <person name="Chisholm S.W."/>
        </authorList>
    </citation>
    <scope>NUCLEOTIDE SEQUENCE [LARGE SCALE GENOMIC DNA]</scope>
    <source>
        <strain evidence="3">PAC1</strain>
    </source>
</reference>
<keyword evidence="1" id="KW-0812">Transmembrane</keyword>
<sequence>MQYLFGLTISEMGISPLLLAIIISFSILFIVAFGLSSKNMDSDGIMNWMMKKPEDWIGNKKS</sequence>
<name>A0A0A2C4B9_PROMR</name>
<comment type="caution">
    <text evidence="2">The sequence shown here is derived from an EMBL/GenBank/DDBJ whole genome shotgun (WGS) entry which is preliminary data.</text>
</comment>
<dbReference type="AlphaFoldDB" id="A0A0A2C4B9"/>
<dbReference type="RefSeq" id="WP_036905114.1">
    <property type="nucleotide sequence ID" value="NZ_CP138967.1"/>
</dbReference>
<protein>
    <submittedName>
        <fullName evidence="2">Uncharacterized protein</fullName>
    </submittedName>
</protein>
<dbReference type="EMBL" id="JNAX01000009">
    <property type="protein sequence ID" value="KGG21196.1"/>
    <property type="molecule type" value="Genomic_DNA"/>
</dbReference>
<organism evidence="2 3">
    <name type="scientific">Prochlorococcus marinus str. PAC1</name>
    <dbReference type="NCBI Taxonomy" id="59924"/>
    <lineage>
        <taxon>Bacteria</taxon>
        <taxon>Bacillati</taxon>
        <taxon>Cyanobacteriota</taxon>
        <taxon>Cyanophyceae</taxon>
        <taxon>Synechococcales</taxon>
        <taxon>Prochlorococcaceae</taxon>
        <taxon>Prochlorococcus</taxon>
    </lineage>
</organism>
<evidence type="ECO:0000313" key="3">
    <source>
        <dbReference type="Proteomes" id="UP000030392"/>
    </source>
</evidence>
<evidence type="ECO:0000313" key="2">
    <source>
        <dbReference type="EMBL" id="KGG21196.1"/>
    </source>
</evidence>
<dbReference type="Proteomes" id="UP000030392">
    <property type="component" value="Unassembled WGS sequence"/>
</dbReference>
<proteinExistence type="predicted"/>
<accession>A0A0A2C4B9</accession>
<evidence type="ECO:0000256" key="1">
    <source>
        <dbReference type="SAM" id="Phobius"/>
    </source>
</evidence>
<feature type="transmembrane region" description="Helical" evidence="1">
    <location>
        <begin position="12"/>
        <end position="35"/>
    </location>
</feature>